<dbReference type="EMBL" id="CAKXAJ010001994">
    <property type="protein sequence ID" value="CAH2208019.1"/>
    <property type="molecule type" value="Genomic_DNA"/>
</dbReference>
<feature type="chain" id="PRO_5035786661" evidence="1">
    <location>
        <begin position="22"/>
        <end position="98"/>
    </location>
</feature>
<organism evidence="2 3">
    <name type="scientific">Pararge aegeria aegeria</name>
    <dbReference type="NCBI Taxonomy" id="348720"/>
    <lineage>
        <taxon>Eukaryota</taxon>
        <taxon>Metazoa</taxon>
        <taxon>Ecdysozoa</taxon>
        <taxon>Arthropoda</taxon>
        <taxon>Hexapoda</taxon>
        <taxon>Insecta</taxon>
        <taxon>Pterygota</taxon>
        <taxon>Neoptera</taxon>
        <taxon>Endopterygota</taxon>
        <taxon>Lepidoptera</taxon>
        <taxon>Glossata</taxon>
        <taxon>Ditrysia</taxon>
        <taxon>Papilionoidea</taxon>
        <taxon>Nymphalidae</taxon>
        <taxon>Satyrinae</taxon>
        <taxon>Satyrini</taxon>
        <taxon>Parargina</taxon>
        <taxon>Pararge</taxon>
    </lineage>
</organism>
<sequence length="98" mass="10886">MVARLTMTLKYILVLIALTGANVNCKTTYKICVPSQYLSACEEMLQVDTKSKAILECIAARDRTSATRLAWAGDSYIPRERITIHFSLTIINSQSTGK</sequence>
<accession>A0A8S4QE48</accession>
<feature type="signal peptide" evidence="1">
    <location>
        <begin position="1"/>
        <end position="21"/>
    </location>
</feature>
<name>A0A8S4QE48_9NEOP</name>
<protein>
    <submittedName>
        <fullName evidence="2">Jg12131 protein</fullName>
    </submittedName>
</protein>
<evidence type="ECO:0000256" key="1">
    <source>
        <dbReference type="SAM" id="SignalP"/>
    </source>
</evidence>
<evidence type="ECO:0000313" key="2">
    <source>
        <dbReference type="EMBL" id="CAH2208019.1"/>
    </source>
</evidence>
<evidence type="ECO:0000313" key="3">
    <source>
        <dbReference type="Proteomes" id="UP000838756"/>
    </source>
</evidence>
<dbReference type="AlphaFoldDB" id="A0A8S4QE48"/>
<proteinExistence type="predicted"/>
<reference evidence="2" key="1">
    <citation type="submission" date="2022-03" db="EMBL/GenBank/DDBJ databases">
        <authorList>
            <person name="Lindestad O."/>
        </authorList>
    </citation>
    <scope>NUCLEOTIDE SEQUENCE</scope>
</reference>
<dbReference type="Proteomes" id="UP000838756">
    <property type="component" value="Unassembled WGS sequence"/>
</dbReference>
<keyword evidence="3" id="KW-1185">Reference proteome</keyword>
<gene>
    <name evidence="2" type="primary">jg12131</name>
    <name evidence="2" type="ORF">PAEG_LOCUS636</name>
</gene>
<comment type="caution">
    <text evidence="2">The sequence shown here is derived from an EMBL/GenBank/DDBJ whole genome shotgun (WGS) entry which is preliminary data.</text>
</comment>
<keyword evidence="1" id="KW-0732">Signal</keyword>